<dbReference type="InterPro" id="IPR036291">
    <property type="entry name" value="NAD(P)-bd_dom_sf"/>
</dbReference>
<dbReference type="InterPro" id="IPR002347">
    <property type="entry name" value="SDR_fam"/>
</dbReference>
<dbReference type="PANTHER" id="PTHR24321:SF8">
    <property type="entry name" value="ESTRADIOL 17-BETA-DEHYDROGENASE 8-RELATED"/>
    <property type="match status" value="1"/>
</dbReference>
<evidence type="ECO:0000313" key="4">
    <source>
        <dbReference type="EMBL" id="MFC5744385.1"/>
    </source>
</evidence>
<dbReference type="PRINTS" id="PR00081">
    <property type="entry name" value="GDHRDH"/>
</dbReference>
<dbReference type="CDD" id="cd05233">
    <property type="entry name" value="SDR_c"/>
    <property type="match status" value="1"/>
</dbReference>
<keyword evidence="5" id="KW-1185">Reference proteome</keyword>
<protein>
    <submittedName>
        <fullName evidence="4">Mycofactocin-coupled SDR family oxidoreductase</fullName>
    </submittedName>
</protein>
<keyword evidence="2" id="KW-0560">Oxidoreductase</keyword>
<dbReference type="SUPFAM" id="SSF51735">
    <property type="entry name" value="NAD(P)-binding Rossmann-fold domains"/>
    <property type="match status" value="1"/>
</dbReference>
<evidence type="ECO:0000256" key="2">
    <source>
        <dbReference type="ARBA" id="ARBA00023002"/>
    </source>
</evidence>
<accession>A0ABW0ZM66</accession>
<evidence type="ECO:0000256" key="3">
    <source>
        <dbReference type="ARBA" id="ARBA00023027"/>
    </source>
</evidence>
<proteinExistence type="inferred from homology"/>
<dbReference type="Proteomes" id="UP001596074">
    <property type="component" value="Unassembled WGS sequence"/>
</dbReference>
<dbReference type="NCBIfam" id="TIGR03971">
    <property type="entry name" value="SDR_subfam_1"/>
    <property type="match status" value="1"/>
</dbReference>
<dbReference type="NCBIfam" id="NF009467">
    <property type="entry name" value="PRK12826.1-3"/>
    <property type="match status" value="1"/>
</dbReference>
<dbReference type="PANTHER" id="PTHR24321">
    <property type="entry name" value="DEHYDROGENASES, SHORT CHAIN"/>
    <property type="match status" value="1"/>
</dbReference>
<reference evidence="5" key="1">
    <citation type="journal article" date="2019" name="Int. J. Syst. Evol. Microbiol.">
        <title>The Global Catalogue of Microorganisms (GCM) 10K type strain sequencing project: providing services to taxonomists for standard genome sequencing and annotation.</title>
        <authorList>
            <consortium name="The Broad Institute Genomics Platform"/>
            <consortium name="The Broad Institute Genome Sequencing Center for Infectious Disease"/>
            <person name="Wu L."/>
            <person name="Ma J."/>
        </authorList>
    </citation>
    <scope>NUCLEOTIDE SEQUENCE [LARGE SCALE GENOMIC DNA]</scope>
    <source>
        <strain evidence="5">KCTC 42087</strain>
    </source>
</reference>
<dbReference type="PROSITE" id="PS00061">
    <property type="entry name" value="ADH_SHORT"/>
    <property type="match status" value="1"/>
</dbReference>
<evidence type="ECO:0000256" key="1">
    <source>
        <dbReference type="ARBA" id="ARBA00006484"/>
    </source>
</evidence>
<evidence type="ECO:0000313" key="5">
    <source>
        <dbReference type="Proteomes" id="UP001596074"/>
    </source>
</evidence>
<name>A0ABW0ZM66_9ACTN</name>
<dbReference type="Pfam" id="PF13561">
    <property type="entry name" value="adh_short_C2"/>
    <property type="match status" value="1"/>
</dbReference>
<dbReference type="InterPro" id="IPR023985">
    <property type="entry name" value="SDR_subfam_1"/>
</dbReference>
<dbReference type="InterPro" id="IPR020904">
    <property type="entry name" value="Sc_DH/Rdtase_CS"/>
</dbReference>
<dbReference type="Gene3D" id="3.40.50.720">
    <property type="entry name" value="NAD(P)-binding Rossmann-like Domain"/>
    <property type="match status" value="1"/>
</dbReference>
<organism evidence="4 5">
    <name type="scientific">Actinomadura rugatobispora</name>
    <dbReference type="NCBI Taxonomy" id="1994"/>
    <lineage>
        <taxon>Bacteria</taxon>
        <taxon>Bacillati</taxon>
        <taxon>Actinomycetota</taxon>
        <taxon>Actinomycetes</taxon>
        <taxon>Streptosporangiales</taxon>
        <taxon>Thermomonosporaceae</taxon>
        <taxon>Actinomadura</taxon>
    </lineage>
</organism>
<comment type="caution">
    <text evidence="4">The sequence shown here is derived from an EMBL/GenBank/DDBJ whole genome shotgun (WGS) entry which is preliminary data.</text>
</comment>
<dbReference type="RefSeq" id="WP_378279501.1">
    <property type="nucleotide sequence ID" value="NZ_JBHSON010000002.1"/>
</dbReference>
<sequence>MGRLDGKVAFITGAARGQGRAHAVRLAGEGADIIAVDVGADGAPGGAVGSVPYPLGTGADLAETARLVEAAGRRVVHGTADVRDLATLAAVVDRGVEEFGRLDIVVANAGISSPAPTLEMSERVWQEMIDINLTGVWKTLKASVPHIIGGGRGGAVVITSSAATEGVYEGLGHYSAAKAGLVPLMRVLAKELAPDGIRVNTVHTGTVVTPMILNDATYRAFRPDLENPTREDFDEAVRAVNRLPFGALEAGDIANAVLYLVSDDGRGVTGAKHFVDAGVNL</sequence>
<gene>
    <name evidence="4" type="ORF">ACFPZN_02025</name>
</gene>
<dbReference type="PRINTS" id="PR00080">
    <property type="entry name" value="SDRFAMILY"/>
</dbReference>
<keyword evidence="3" id="KW-0520">NAD</keyword>
<dbReference type="EMBL" id="JBHSON010000002">
    <property type="protein sequence ID" value="MFC5744385.1"/>
    <property type="molecule type" value="Genomic_DNA"/>
</dbReference>
<comment type="similarity">
    <text evidence="1">Belongs to the short-chain dehydrogenases/reductases (SDR) family.</text>
</comment>